<keyword evidence="1" id="KW-1133">Transmembrane helix</keyword>
<evidence type="ECO:0000256" key="2">
    <source>
        <dbReference type="SAM" id="SignalP"/>
    </source>
</evidence>
<feature type="transmembrane region" description="Helical" evidence="1">
    <location>
        <begin position="138"/>
        <end position="161"/>
    </location>
</feature>
<keyword evidence="2" id="KW-0732">Signal</keyword>
<reference evidence="3 4" key="1">
    <citation type="submission" date="2018-08" db="EMBL/GenBank/DDBJ databases">
        <title>Bacillus phenotypic plasticity.</title>
        <authorList>
            <person name="Hurtado E."/>
        </authorList>
    </citation>
    <scope>NUCLEOTIDE SEQUENCE [LARGE SCALE GENOMIC DNA]</scope>
    <source>
        <strain evidence="3 4">111b</strain>
    </source>
</reference>
<protein>
    <submittedName>
        <fullName evidence="3">Uncharacterized protein</fullName>
    </submittedName>
</protein>
<gene>
    <name evidence="3" type="ORF">DX932_09475</name>
</gene>
<accession>A0A9W7Q6E5</accession>
<dbReference type="EMBL" id="QSMZ01000006">
    <property type="protein sequence ID" value="KAA6470074.1"/>
    <property type="molecule type" value="Genomic_DNA"/>
</dbReference>
<keyword evidence="1" id="KW-0812">Transmembrane</keyword>
<evidence type="ECO:0000313" key="4">
    <source>
        <dbReference type="Proteomes" id="UP000323321"/>
    </source>
</evidence>
<comment type="caution">
    <text evidence="3">The sequence shown here is derived from an EMBL/GenBank/DDBJ whole genome shotgun (WGS) entry which is preliminary data.</text>
</comment>
<evidence type="ECO:0000256" key="1">
    <source>
        <dbReference type="SAM" id="Phobius"/>
    </source>
</evidence>
<keyword evidence="1" id="KW-0472">Membrane</keyword>
<feature type="signal peptide" evidence="2">
    <location>
        <begin position="1"/>
        <end position="28"/>
    </location>
</feature>
<name>A0A9W7Q6E5_BACCE</name>
<feature type="chain" id="PRO_5040981517" evidence="2">
    <location>
        <begin position="29"/>
        <end position="199"/>
    </location>
</feature>
<dbReference type="AlphaFoldDB" id="A0A9W7Q6E5"/>
<sequence>MKKWPINTKQIARTLVVTLSLMASSTLITEASTLANTNENTKIENTQVFHEAEKVLTQNNLELAKEITNQAITKNPDGTISFDTKKAIKLGMNPLYAQETKNFFESLTPEQNELFENNEVEINVQNSNVQYIPIAIPFAIPAIAGLYEVVVGLAMAGALYIGKKFVDAILKWGVVEACKKFQNSNKLIKSFCKANGYIK</sequence>
<dbReference type="Proteomes" id="UP000323321">
    <property type="component" value="Unassembled WGS sequence"/>
</dbReference>
<evidence type="ECO:0000313" key="3">
    <source>
        <dbReference type="EMBL" id="KAA6470074.1"/>
    </source>
</evidence>
<organism evidence="3 4">
    <name type="scientific">Bacillus cereus</name>
    <dbReference type="NCBI Taxonomy" id="1396"/>
    <lineage>
        <taxon>Bacteria</taxon>
        <taxon>Bacillati</taxon>
        <taxon>Bacillota</taxon>
        <taxon>Bacilli</taxon>
        <taxon>Bacillales</taxon>
        <taxon>Bacillaceae</taxon>
        <taxon>Bacillus</taxon>
        <taxon>Bacillus cereus group</taxon>
    </lineage>
</organism>
<proteinExistence type="predicted"/>
<dbReference type="RefSeq" id="WP_098578433.1">
    <property type="nucleotide sequence ID" value="NZ_QSMZ01000006.1"/>
</dbReference>